<dbReference type="GO" id="GO:0006281">
    <property type="term" value="P:DNA repair"/>
    <property type="evidence" value="ECO:0007669"/>
    <property type="project" value="TreeGrafter"/>
</dbReference>
<dbReference type="EMBL" id="SRMA01024064">
    <property type="protein sequence ID" value="TRZ01602.1"/>
    <property type="molecule type" value="Genomic_DNA"/>
</dbReference>
<comment type="caution">
    <text evidence="2">The sequence shown here is derived from an EMBL/GenBank/DDBJ whole genome shotgun (WGS) entry which is preliminary data.</text>
</comment>
<evidence type="ECO:0000313" key="2">
    <source>
        <dbReference type="EMBL" id="TRZ01602.1"/>
    </source>
</evidence>
<evidence type="ECO:0008006" key="4">
    <source>
        <dbReference type="Google" id="ProtNLM"/>
    </source>
</evidence>
<name>A0A553RHD9_9TELE</name>
<reference evidence="2 3" key="1">
    <citation type="journal article" date="2019" name="Sci. Data">
        <title>Hybrid genome assembly and annotation of Danionella translucida.</title>
        <authorList>
            <person name="Kadobianskyi M."/>
            <person name="Schulze L."/>
            <person name="Schuelke M."/>
            <person name="Judkewitz B."/>
        </authorList>
    </citation>
    <scope>NUCLEOTIDE SEQUENCE [LARGE SCALE GENOMIC DNA]</scope>
    <source>
        <strain evidence="2 3">Bolton</strain>
    </source>
</reference>
<dbReference type="Proteomes" id="UP000316079">
    <property type="component" value="Unassembled WGS sequence"/>
</dbReference>
<gene>
    <name evidence="2" type="ORF">DNTS_022961</name>
</gene>
<feature type="region of interest" description="Disordered" evidence="1">
    <location>
        <begin position="1"/>
        <end position="26"/>
    </location>
</feature>
<protein>
    <recommendedName>
        <fullName evidence="4">ATR-interacting protein</fullName>
    </recommendedName>
</protein>
<proteinExistence type="predicted"/>
<accession>A0A553RHD9</accession>
<dbReference type="STRING" id="623744.A0A553RHD9"/>
<dbReference type="AlphaFoldDB" id="A0A553RHD9"/>
<dbReference type="OrthoDB" id="6428926at2759"/>
<sequence>MDFPPSKRLKAQPVSTGTDPFDDDFDFTQEDLEQIDIIASQAISTAVSNPKRSFDSVFGCMEETKAPQRSGRKTFAIGDGTSTTSNCIEAQRKDLIAEGHSSKDGDDLHFRQLEEQQVELKRKLKEVEDEILMKNGEIRVLRDSLKLANQEREQQRQTHMVVEREKTQAQSERKKEFSKKVQSLQSELHFKEAEINEMRGKLQSMERGSKQPGTPARSSAQSPVSRSFLMKEDFCAEISRRTSPDAKSAQSENFLLEQPKSDRTFSPEGCVLLKLLLQQPLDPSPLGLCHLLSISSDALPQHGYNSPGSLLTTSSSAEFLSSSCPPSRIYQLQSLALSALTSLSLHYPESPARSCPPAVHFLPLLSFHIHTFCHSLESIESSAKAPLHSGSLSGASDGSLASSLEETLSTQEALTLAALKALYHILNCSNEALETILNHVEASQSHLPSTSADAQPQPPLLKRLLQLADPEFSAAGGHKEVLVSSSLMVLNVLASRAEEKHIHRLQLVLSSQVLTKNLAQETSLTVVRQCVRFLSFIVSNDDITTKVCSHEYQCLFLKMFHYVTSRPDKSIPELSWSRLELEVIRLLTKLFTLKPGAWLALCETSCQCVHEVVRTVVVLLHRQWLKTKCRRSQTVPDQIWATPGFHVLREALMLLHWLLLKDPAFSEHCLEVLHMYDQNWLWMRSAGPKRSLLKTWK</sequence>
<dbReference type="PANTHER" id="PTHR28594:SF1">
    <property type="entry name" value="ATR-INTERACTING PROTEIN"/>
    <property type="match status" value="1"/>
</dbReference>
<organism evidence="2 3">
    <name type="scientific">Danionella cerebrum</name>
    <dbReference type="NCBI Taxonomy" id="2873325"/>
    <lineage>
        <taxon>Eukaryota</taxon>
        <taxon>Metazoa</taxon>
        <taxon>Chordata</taxon>
        <taxon>Craniata</taxon>
        <taxon>Vertebrata</taxon>
        <taxon>Euteleostomi</taxon>
        <taxon>Actinopterygii</taxon>
        <taxon>Neopterygii</taxon>
        <taxon>Teleostei</taxon>
        <taxon>Ostariophysi</taxon>
        <taxon>Cypriniformes</taxon>
        <taxon>Danionidae</taxon>
        <taxon>Danioninae</taxon>
        <taxon>Danionella</taxon>
    </lineage>
</organism>
<dbReference type="GO" id="GO:0000077">
    <property type="term" value="P:DNA damage checkpoint signaling"/>
    <property type="evidence" value="ECO:0007669"/>
    <property type="project" value="InterPro"/>
</dbReference>
<evidence type="ECO:0000313" key="3">
    <source>
        <dbReference type="Proteomes" id="UP000316079"/>
    </source>
</evidence>
<feature type="region of interest" description="Disordered" evidence="1">
    <location>
        <begin position="152"/>
        <end position="178"/>
    </location>
</feature>
<dbReference type="InterPro" id="IPR033349">
    <property type="entry name" value="ATRIP"/>
</dbReference>
<feature type="region of interest" description="Disordered" evidence="1">
    <location>
        <begin position="203"/>
        <end position="225"/>
    </location>
</feature>
<dbReference type="PANTHER" id="PTHR28594">
    <property type="entry name" value="ATR-INTERACTING PROTEIN"/>
    <property type="match status" value="1"/>
</dbReference>
<keyword evidence="3" id="KW-1185">Reference proteome</keyword>
<feature type="compositionally biased region" description="Polar residues" evidence="1">
    <location>
        <begin position="216"/>
        <end position="225"/>
    </location>
</feature>
<evidence type="ECO:0000256" key="1">
    <source>
        <dbReference type="SAM" id="MobiDB-lite"/>
    </source>
</evidence>